<evidence type="ECO:0000256" key="6">
    <source>
        <dbReference type="SAM" id="MobiDB-lite"/>
    </source>
</evidence>
<feature type="domain" description="C2H2-type" evidence="7">
    <location>
        <begin position="324"/>
        <end position="351"/>
    </location>
</feature>
<feature type="domain" description="C2H2-type" evidence="7">
    <location>
        <begin position="193"/>
        <end position="220"/>
    </location>
</feature>
<feature type="non-terminal residue" evidence="8">
    <location>
        <position position="1"/>
    </location>
</feature>
<feature type="compositionally biased region" description="Basic and acidic residues" evidence="6">
    <location>
        <begin position="399"/>
        <end position="412"/>
    </location>
</feature>
<feature type="region of interest" description="Disordered" evidence="6">
    <location>
        <begin position="81"/>
        <end position="115"/>
    </location>
</feature>
<keyword evidence="9" id="KW-1185">Reference proteome</keyword>
<protein>
    <recommendedName>
        <fullName evidence="7">C2H2-type domain-containing protein</fullName>
    </recommendedName>
</protein>
<dbReference type="PROSITE" id="PS00028">
    <property type="entry name" value="ZINC_FINGER_C2H2_1"/>
    <property type="match status" value="5"/>
</dbReference>
<feature type="domain" description="C2H2-type" evidence="7">
    <location>
        <begin position="296"/>
        <end position="323"/>
    </location>
</feature>
<sequence>QAEDVVSSIMNEDPEPFGGCDILEPDHDRGERSRANIGPMGKVVKKEERAITSTSAPPIVRIVKKTQLFLEPHGFSKTVTIDEEHGRKTGLSLNSSQPSSSSWMEENDGRGTGTRKLRHLTLRIGKKQMRFKVTDAPPPSQGYARDGDWGNRLHHSEATVLYSKKQCVQCNRVFNTMEEIRRHIADVHSSGPFPCSYCPRSFDTKTEQATHLRSHNNLVSKDDLPPDCPKRFRHAIHLNQHTKVHADGRQFCTICGKCFKTNDELASHHTRCLKLNERPGEAAPRVVTVNGKSLRYQCSHCTRLFHFKRDVRIHERIHTGEKPYECGYCWRSFTQSQALTSHIRIHTGEKPYPCQHANCAKSFRDSSALRKHESSHYVTRMRQTKGGTREESYEEEEGETRGEGREYQERSRMQLMSQSEMGDGELEEVEEEIVEDGEIPMEEDYYL</sequence>
<keyword evidence="4" id="KW-0862">Zinc</keyword>
<gene>
    <name evidence="8" type="ORF">PENTCL1PPCAC_5655</name>
</gene>
<accession>A0AAV5SKM0</accession>
<dbReference type="PANTHER" id="PTHR24379:SF127">
    <property type="entry name" value="BLOODY FINGERS-RELATED"/>
    <property type="match status" value="1"/>
</dbReference>
<feature type="domain" description="C2H2-type" evidence="7">
    <location>
        <begin position="352"/>
        <end position="381"/>
    </location>
</feature>
<dbReference type="GO" id="GO:0000977">
    <property type="term" value="F:RNA polymerase II transcription regulatory region sequence-specific DNA binding"/>
    <property type="evidence" value="ECO:0007669"/>
    <property type="project" value="TreeGrafter"/>
</dbReference>
<dbReference type="PANTHER" id="PTHR24379">
    <property type="entry name" value="KRAB AND ZINC FINGER DOMAIN-CONTAINING"/>
    <property type="match status" value="1"/>
</dbReference>
<dbReference type="PROSITE" id="PS50157">
    <property type="entry name" value="ZINC_FINGER_C2H2_2"/>
    <property type="match status" value="6"/>
</dbReference>
<dbReference type="SUPFAM" id="SSF57667">
    <property type="entry name" value="beta-beta-alpha zinc fingers"/>
    <property type="match status" value="4"/>
</dbReference>
<keyword evidence="3 5" id="KW-0863">Zinc-finger</keyword>
<proteinExistence type="predicted"/>
<dbReference type="Proteomes" id="UP001432027">
    <property type="component" value="Unassembled WGS sequence"/>
</dbReference>
<dbReference type="InterPro" id="IPR036236">
    <property type="entry name" value="Znf_C2H2_sf"/>
</dbReference>
<reference evidence="8" key="1">
    <citation type="submission" date="2023-10" db="EMBL/GenBank/DDBJ databases">
        <title>Genome assembly of Pristionchus species.</title>
        <authorList>
            <person name="Yoshida K."/>
            <person name="Sommer R.J."/>
        </authorList>
    </citation>
    <scope>NUCLEOTIDE SEQUENCE</scope>
    <source>
        <strain evidence="8">RS0144</strain>
    </source>
</reference>
<evidence type="ECO:0000256" key="1">
    <source>
        <dbReference type="ARBA" id="ARBA00022723"/>
    </source>
</evidence>
<dbReference type="GO" id="GO:0008270">
    <property type="term" value="F:zinc ion binding"/>
    <property type="evidence" value="ECO:0007669"/>
    <property type="project" value="UniProtKB-KW"/>
</dbReference>
<dbReference type="Gene3D" id="3.30.160.60">
    <property type="entry name" value="Classic Zinc Finger"/>
    <property type="match status" value="5"/>
</dbReference>
<evidence type="ECO:0000256" key="5">
    <source>
        <dbReference type="PROSITE-ProRule" id="PRU00042"/>
    </source>
</evidence>
<evidence type="ECO:0000256" key="2">
    <source>
        <dbReference type="ARBA" id="ARBA00022737"/>
    </source>
</evidence>
<evidence type="ECO:0000256" key="4">
    <source>
        <dbReference type="ARBA" id="ARBA00022833"/>
    </source>
</evidence>
<dbReference type="EMBL" id="BTSX01000002">
    <property type="protein sequence ID" value="GMS83480.1"/>
    <property type="molecule type" value="Genomic_DNA"/>
</dbReference>
<dbReference type="GO" id="GO:0000981">
    <property type="term" value="F:DNA-binding transcription factor activity, RNA polymerase II-specific"/>
    <property type="evidence" value="ECO:0007669"/>
    <property type="project" value="TreeGrafter"/>
</dbReference>
<comment type="caution">
    <text evidence="8">The sequence shown here is derived from an EMBL/GenBank/DDBJ whole genome shotgun (WGS) entry which is preliminary data.</text>
</comment>
<feature type="domain" description="C2H2-type" evidence="7">
    <location>
        <begin position="165"/>
        <end position="189"/>
    </location>
</feature>
<feature type="compositionally biased region" description="Basic and acidic residues" evidence="6">
    <location>
        <begin position="24"/>
        <end position="34"/>
    </location>
</feature>
<keyword evidence="2" id="KW-0677">Repeat</keyword>
<feature type="compositionally biased region" description="Low complexity" evidence="6">
    <location>
        <begin position="92"/>
        <end position="102"/>
    </location>
</feature>
<dbReference type="InterPro" id="IPR013087">
    <property type="entry name" value="Znf_C2H2_type"/>
</dbReference>
<keyword evidence="1" id="KW-0479">Metal-binding</keyword>
<evidence type="ECO:0000313" key="9">
    <source>
        <dbReference type="Proteomes" id="UP001432027"/>
    </source>
</evidence>
<feature type="compositionally biased region" description="Acidic residues" evidence="6">
    <location>
        <begin position="422"/>
        <end position="447"/>
    </location>
</feature>
<feature type="region of interest" description="Disordered" evidence="6">
    <location>
        <begin position="1"/>
        <end position="36"/>
    </location>
</feature>
<organism evidence="8 9">
    <name type="scientific">Pristionchus entomophagus</name>
    <dbReference type="NCBI Taxonomy" id="358040"/>
    <lineage>
        <taxon>Eukaryota</taxon>
        <taxon>Metazoa</taxon>
        <taxon>Ecdysozoa</taxon>
        <taxon>Nematoda</taxon>
        <taxon>Chromadorea</taxon>
        <taxon>Rhabditida</taxon>
        <taxon>Rhabditina</taxon>
        <taxon>Diplogasteromorpha</taxon>
        <taxon>Diplogasteroidea</taxon>
        <taxon>Neodiplogasteridae</taxon>
        <taxon>Pristionchus</taxon>
    </lineage>
</organism>
<feature type="domain" description="C2H2-type" evidence="7">
    <location>
        <begin position="250"/>
        <end position="279"/>
    </location>
</feature>
<dbReference type="GO" id="GO:0005634">
    <property type="term" value="C:nucleus"/>
    <property type="evidence" value="ECO:0007669"/>
    <property type="project" value="TreeGrafter"/>
</dbReference>
<dbReference type="AlphaFoldDB" id="A0AAV5SKM0"/>
<evidence type="ECO:0000259" key="7">
    <source>
        <dbReference type="PROSITE" id="PS50157"/>
    </source>
</evidence>
<name>A0AAV5SKM0_9BILA</name>
<feature type="region of interest" description="Disordered" evidence="6">
    <location>
        <begin position="382"/>
        <end position="447"/>
    </location>
</feature>
<dbReference type="FunFam" id="3.30.160.60:FF:000100">
    <property type="entry name" value="Zinc finger 45-like"/>
    <property type="match status" value="1"/>
</dbReference>
<evidence type="ECO:0000256" key="3">
    <source>
        <dbReference type="ARBA" id="ARBA00022771"/>
    </source>
</evidence>
<evidence type="ECO:0000313" key="8">
    <source>
        <dbReference type="EMBL" id="GMS83480.1"/>
    </source>
</evidence>
<dbReference type="SMART" id="SM00355">
    <property type="entry name" value="ZnF_C2H2"/>
    <property type="match status" value="7"/>
</dbReference>
<dbReference type="Pfam" id="PF00096">
    <property type="entry name" value="zf-C2H2"/>
    <property type="match status" value="4"/>
</dbReference>
<dbReference type="FunFam" id="3.30.160.60:FF:002343">
    <property type="entry name" value="Zinc finger protein 33A"/>
    <property type="match status" value="1"/>
</dbReference>